<dbReference type="EnsemblMetazoa" id="ISCW012387-RA">
    <property type="protein sequence ID" value="ISCW012387-PA"/>
    <property type="gene ID" value="ISCW012387"/>
</dbReference>
<dbReference type="EC" id="2.7.1.-" evidence="10"/>
<dbReference type="GO" id="GO:0005524">
    <property type="term" value="F:ATP binding"/>
    <property type="evidence" value="ECO:0007669"/>
    <property type="project" value="UniProtKB-UniRule"/>
</dbReference>
<comment type="similarity">
    <text evidence="3 10">Belongs to the hexokinase family.</text>
</comment>
<dbReference type="InterPro" id="IPR043129">
    <property type="entry name" value="ATPase_NBD"/>
</dbReference>
<dbReference type="GO" id="GO:0004340">
    <property type="term" value="F:glucokinase activity"/>
    <property type="evidence" value="ECO:0000318"/>
    <property type="project" value="GO_Central"/>
</dbReference>
<organism>
    <name type="scientific">Ixodes scapularis</name>
    <name type="common">Black-legged tick</name>
    <name type="synonym">Deer tick</name>
    <dbReference type="NCBI Taxonomy" id="6945"/>
    <lineage>
        <taxon>Eukaryota</taxon>
        <taxon>Metazoa</taxon>
        <taxon>Ecdysozoa</taxon>
        <taxon>Arthropoda</taxon>
        <taxon>Chelicerata</taxon>
        <taxon>Arachnida</taxon>
        <taxon>Acari</taxon>
        <taxon>Parasitiformes</taxon>
        <taxon>Ixodida</taxon>
        <taxon>Ixodoidea</taxon>
        <taxon>Ixodidae</taxon>
        <taxon>Ixodinae</taxon>
        <taxon>Ixodes</taxon>
    </lineage>
</organism>
<evidence type="ECO:0000256" key="6">
    <source>
        <dbReference type="ARBA" id="ARBA00022777"/>
    </source>
</evidence>
<evidence type="ECO:0000256" key="7">
    <source>
        <dbReference type="ARBA" id="ARBA00022840"/>
    </source>
</evidence>
<dbReference type="VEuPathDB" id="VectorBase:ISCP_004425"/>
<dbReference type="EMBL" id="ABJB010121790">
    <property type="status" value="NOT_ANNOTATED_CDS"/>
    <property type="molecule type" value="Genomic_DNA"/>
</dbReference>
<dbReference type="UniPathway" id="UPA00242"/>
<comment type="pathway">
    <text evidence="1">Carbohydrate degradation; glycolysis; D-glyceraldehyde 3-phosphate and glycerone phosphate from D-glucose: step 1/4.</text>
</comment>
<dbReference type="AlphaFoldDB" id="B7QB25"/>
<dbReference type="PROSITE" id="PS51748">
    <property type="entry name" value="HEXOKINASE_2"/>
    <property type="match status" value="1"/>
</dbReference>
<feature type="domain" description="Hexokinase N-terminal" evidence="11">
    <location>
        <begin position="5"/>
        <end position="199"/>
    </location>
</feature>
<evidence type="ECO:0000256" key="3">
    <source>
        <dbReference type="ARBA" id="ARBA00009225"/>
    </source>
</evidence>
<keyword evidence="6 10" id="KW-0418">Kinase</keyword>
<keyword evidence="15" id="KW-1185">Reference proteome</keyword>
<dbReference type="SUPFAM" id="SSF53067">
    <property type="entry name" value="Actin-like ATPase domain"/>
    <property type="match status" value="2"/>
</dbReference>
<dbReference type="Proteomes" id="UP000001555">
    <property type="component" value="Unassembled WGS sequence"/>
</dbReference>
<evidence type="ECO:0000259" key="11">
    <source>
        <dbReference type="Pfam" id="PF00349"/>
    </source>
</evidence>
<dbReference type="EMBL" id="ABJB010843460">
    <property type="status" value="NOT_ANNOTATED_CDS"/>
    <property type="molecule type" value="Genomic_DNA"/>
</dbReference>
<proteinExistence type="evidence at protein level"/>
<dbReference type="GO" id="GO:0051156">
    <property type="term" value="P:glucose 6-phosphate metabolic process"/>
    <property type="evidence" value="ECO:0000318"/>
    <property type="project" value="GO_Central"/>
</dbReference>
<dbReference type="FunFam" id="3.30.420.40:FF:000095">
    <property type="entry name" value="Phosphotransferase"/>
    <property type="match status" value="1"/>
</dbReference>
<comment type="catalytic activity">
    <reaction evidence="9">
        <text>D-glucose + ATP = D-glucose 6-phosphate + ADP + H(+)</text>
        <dbReference type="Rhea" id="RHEA:17825"/>
        <dbReference type="ChEBI" id="CHEBI:4167"/>
        <dbReference type="ChEBI" id="CHEBI:15378"/>
        <dbReference type="ChEBI" id="CHEBI:30616"/>
        <dbReference type="ChEBI" id="CHEBI:61548"/>
        <dbReference type="ChEBI" id="CHEBI:456216"/>
        <dbReference type="EC" id="2.7.1.1"/>
    </reaction>
    <physiologicalReaction direction="left-to-right" evidence="9">
        <dbReference type="Rhea" id="RHEA:17826"/>
    </physiologicalReaction>
</comment>
<gene>
    <name evidence="13" type="ORF">IscW_ISCW012387</name>
</gene>
<dbReference type="HOGENOM" id="CLU_014393_5_3_1"/>
<dbReference type="VEuPathDB" id="VectorBase:ISCW012387"/>
<dbReference type="GO" id="GO:0006096">
    <property type="term" value="P:glycolytic process"/>
    <property type="evidence" value="ECO:0000318"/>
    <property type="project" value="GO_Central"/>
</dbReference>
<protein>
    <recommendedName>
        <fullName evidence="10">Phosphotransferase</fullName>
        <ecNumber evidence="10">2.7.1.-</ecNumber>
    </recommendedName>
</protein>
<dbReference type="GO" id="GO:0005536">
    <property type="term" value="F:D-glucose binding"/>
    <property type="evidence" value="ECO:0007669"/>
    <property type="project" value="InterPro"/>
</dbReference>
<feature type="domain" description="Hexokinase C-terminal" evidence="12">
    <location>
        <begin position="207"/>
        <end position="438"/>
    </location>
</feature>
<dbReference type="EMBL" id="DS898524">
    <property type="protein sequence ID" value="EEC16047.1"/>
    <property type="molecule type" value="Genomic_DNA"/>
</dbReference>
<dbReference type="OrthoDB" id="6492395at2759"/>
<evidence type="ECO:0000256" key="2">
    <source>
        <dbReference type="ARBA" id="ARBA00005028"/>
    </source>
</evidence>
<dbReference type="GO" id="GO:0001678">
    <property type="term" value="P:intracellular glucose homeostasis"/>
    <property type="evidence" value="ECO:0000318"/>
    <property type="project" value="GO_Central"/>
</dbReference>
<comment type="catalytic activity">
    <reaction evidence="8">
        <text>a D-hexose + ATP = a D-hexose 6-phosphate + ADP + H(+)</text>
        <dbReference type="Rhea" id="RHEA:22740"/>
        <dbReference type="ChEBI" id="CHEBI:4194"/>
        <dbReference type="ChEBI" id="CHEBI:15378"/>
        <dbReference type="ChEBI" id="CHEBI:30616"/>
        <dbReference type="ChEBI" id="CHEBI:229467"/>
        <dbReference type="ChEBI" id="CHEBI:456216"/>
        <dbReference type="EC" id="2.7.1.1"/>
    </reaction>
    <physiologicalReaction direction="left-to-right" evidence="8">
        <dbReference type="Rhea" id="RHEA:22741"/>
    </physiologicalReaction>
</comment>
<dbReference type="EMBL" id="ABJB010048194">
    <property type="status" value="NOT_ANNOTATED_CDS"/>
    <property type="molecule type" value="Genomic_DNA"/>
</dbReference>
<dbReference type="Gene3D" id="3.40.367.20">
    <property type="match status" value="1"/>
</dbReference>
<dbReference type="GO" id="GO:0006006">
    <property type="term" value="P:glucose metabolic process"/>
    <property type="evidence" value="ECO:0000318"/>
    <property type="project" value="GO_Central"/>
</dbReference>
<dbReference type="GO" id="GO:0005829">
    <property type="term" value="C:cytosol"/>
    <property type="evidence" value="ECO:0000318"/>
    <property type="project" value="GO_Central"/>
</dbReference>
<evidence type="ECO:0000256" key="5">
    <source>
        <dbReference type="ARBA" id="ARBA00022741"/>
    </source>
</evidence>
<dbReference type="PANTHER" id="PTHR19443:SF54">
    <property type="entry name" value="PHOSPHOTRANSFERASE"/>
    <property type="match status" value="1"/>
</dbReference>
<dbReference type="FunCoup" id="B7QB25">
    <property type="interactions" value="367"/>
</dbReference>
<dbReference type="InterPro" id="IPR022672">
    <property type="entry name" value="Hexokinase_N"/>
</dbReference>
<keyword evidence="4 10" id="KW-0808">Transferase</keyword>
<dbReference type="STRING" id="6945.B7QB25"/>
<dbReference type="PANTHER" id="PTHR19443">
    <property type="entry name" value="HEXOKINASE"/>
    <property type="match status" value="1"/>
</dbReference>
<dbReference type="Pfam" id="PF03727">
    <property type="entry name" value="Hexokinase_2"/>
    <property type="match status" value="1"/>
</dbReference>
<evidence type="ECO:0000256" key="1">
    <source>
        <dbReference type="ARBA" id="ARBA00004888"/>
    </source>
</evidence>
<evidence type="ECO:0000256" key="8">
    <source>
        <dbReference type="ARBA" id="ARBA00044613"/>
    </source>
</evidence>
<dbReference type="InterPro" id="IPR001312">
    <property type="entry name" value="Hexokinase"/>
</dbReference>
<feature type="non-terminal residue" evidence="13">
    <location>
        <position position="1"/>
    </location>
</feature>
<dbReference type="PaxDb" id="6945-B7QB25"/>
<dbReference type="UniPathway" id="UPA00109">
    <property type="reaction ID" value="UER00180"/>
</dbReference>
<dbReference type="GO" id="GO:0005739">
    <property type="term" value="C:mitochondrion"/>
    <property type="evidence" value="ECO:0000318"/>
    <property type="project" value="GO_Central"/>
</dbReference>
<reference evidence="14" key="2">
    <citation type="submission" date="2020-05" db="UniProtKB">
        <authorList>
            <consortium name="EnsemblMetazoa"/>
        </authorList>
    </citation>
    <scope>IDENTIFICATION</scope>
    <source>
        <strain evidence="14">wikel</strain>
    </source>
</reference>
<sequence length="454" mass="50377">GFSQVENIVRPLVLSAHTICKIRDVFLSEIQLGLEKNPKRQSSLQMENTYLPELPDGTEKGEFLALDLGGTNFRVLHLQLDPDGEQRFHVKYYSVPEPVRLGPGEKLFDFLADCIHDFMVTNDLLGKTLPLGFCFSFPMIQKALNVGILVTWTKSFNCSGVVGQDAVQMLKDAIDRRGGMDIDIVAVVNDTTGTLVKGAFLDHNCAIGLILGTGSNACYLEKIEKIEKWEGDKTGIHEVGTGRSSCATNEHTHKKKHNANFVSGEIRRWRRRIHGVHHKVMYVSMFMGELVRNVLVKLIREKVLFDGRASETILTQRSFTTADVSQLEGDDGEGRAREVLARMGYIRVTEEDIAIVRHVCGVVSARAALLVSICLAELLNRMDKPNVTVAIDGSLYKHHPKFHRLMTDYTTVLAPKKPFKLMLAEDGSGKGAGLVAAVADRLRKVRRGSAQNGL</sequence>
<dbReference type="Pfam" id="PF00349">
    <property type="entry name" value="Hexokinase_1"/>
    <property type="match status" value="1"/>
</dbReference>
<dbReference type="Gene3D" id="3.30.420.40">
    <property type="match status" value="1"/>
</dbReference>
<keyword evidence="10" id="KW-0324">Glycolysis</keyword>
<comment type="pathway">
    <text evidence="2">Carbohydrate metabolism; hexose metabolism.</text>
</comment>
<dbReference type="EMBL" id="ABJB010591588">
    <property type="status" value="NOT_ANNOTATED_CDS"/>
    <property type="molecule type" value="Genomic_DNA"/>
</dbReference>
<evidence type="ECO:0000256" key="9">
    <source>
        <dbReference type="ARBA" id="ARBA00048160"/>
    </source>
</evidence>
<dbReference type="GO" id="GO:0008865">
    <property type="term" value="F:fructokinase activity"/>
    <property type="evidence" value="ECO:0000318"/>
    <property type="project" value="GO_Central"/>
</dbReference>
<evidence type="ECO:0000256" key="4">
    <source>
        <dbReference type="ARBA" id="ARBA00022679"/>
    </source>
</evidence>
<accession>B7QB25</accession>
<dbReference type="EMBL" id="ABJB010334330">
    <property type="status" value="NOT_ANNOTATED_CDS"/>
    <property type="molecule type" value="Genomic_DNA"/>
</dbReference>
<evidence type="ECO:0007829" key="16">
    <source>
        <dbReference type="PeptideAtlas" id="B7QB25"/>
    </source>
</evidence>
<dbReference type="VEuPathDB" id="VectorBase:ISCI012387"/>
<evidence type="ECO:0000256" key="10">
    <source>
        <dbReference type="RuleBase" id="RU362007"/>
    </source>
</evidence>
<name>B7QB25_IXOSC</name>
<dbReference type="EMBL" id="ABJB010300270">
    <property type="status" value="NOT_ANNOTATED_CDS"/>
    <property type="molecule type" value="Genomic_DNA"/>
</dbReference>
<evidence type="ECO:0000313" key="13">
    <source>
        <dbReference type="EMBL" id="EEC16047.1"/>
    </source>
</evidence>
<keyword evidence="5 10" id="KW-0547">Nucleotide-binding</keyword>
<keyword evidence="7 10" id="KW-0067">ATP-binding</keyword>
<reference evidence="13 15" key="1">
    <citation type="submission" date="2008-03" db="EMBL/GenBank/DDBJ databases">
        <title>Annotation of Ixodes scapularis.</title>
        <authorList>
            <consortium name="Ixodes scapularis Genome Project Consortium"/>
            <person name="Caler E."/>
            <person name="Hannick L.I."/>
            <person name="Bidwell S."/>
            <person name="Joardar V."/>
            <person name="Thiagarajan M."/>
            <person name="Amedeo P."/>
            <person name="Galinsky K.J."/>
            <person name="Schobel S."/>
            <person name="Inman J."/>
            <person name="Hostetler J."/>
            <person name="Miller J."/>
            <person name="Hammond M."/>
            <person name="Megy K."/>
            <person name="Lawson D."/>
            <person name="Kodira C."/>
            <person name="Sutton G."/>
            <person name="Meyer J."/>
            <person name="Hill C.A."/>
            <person name="Birren B."/>
            <person name="Nene V."/>
            <person name="Collins F."/>
            <person name="Alarcon-Chaidez F."/>
            <person name="Wikel S."/>
            <person name="Strausberg R."/>
        </authorList>
    </citation>
    <scope>NUCLEOTIDE SEQUENCE [LARGE SCALE GENOMIC DNA]</scope>
    <source>
        <strain evidence="15">Wikel</strain>
        <strain evidence="13">Wikel colony</strain>
    </source>
</reference>
<dbReference type="InParanoid" id="B7QB25"/>
<evidence type="ECO:0000259" key="12">
    <source>
        <dbReference type="Pfam" id="PF03727"/>
    </source>
</evidence>
<evidence type="ECO:0000313" key="14">
    <source>
        <dbReference type="EnsemblMetazoa" id="ISCW012387-PA"/>
    </source>
</evidence>
<dbReference type="InterPro" id="IPR022673">
    <property type="entry name" value="Hexokinase_C"/>
</dbReference>
<keyword evidence="16" id="KW-1267">Proteomics identification</keyword>
<evidence type="ECO:0000313" key="15">
    <source>
        <dbReference type="Proteomes" id="UP000001555"/>
    </source>
</evidence>
<dbReference type="PRINTS" id="PR00475">
    <property type="entry name" value="HEXOKINASE"/>
</dbReference>